<reference evidence="1 2" key="1">
    <citation type="journal article" date="2018" name="Environ. Microbiol.">
        <title>Novel phage-host interactions and evolution as revealed by a cyanomyovirus isolated from an estuarine environment.</title>
        <authorList>
            <person name="Xu Y."/>
            <person name="Zhang R."/>
            <person name="Wang N."/>
            <person name="Cai L."/>
            <person name="Tong Y."/>
            <person name="Sun Q."/>
            <person name="Chen F."/>
            <person name="Jiao N."/>
        </authorList>
    </citation>
    <scope>NUCLEOTIDE SEQUENCE [LARGE SCALE GENOMIC DNA]</scope>
</reference>
<name>A0A3G1L3A6_9CAUD</name>
<proteinExistence type="predicted"/>
<evidence type="ECO:0000313" key="1">
    <source>
        <dbReference type="EMBL" id="ATW62685.1"/>
    </source>
</evidence>
<evidence type="ECO:0000313" key="2">
    <source>
        <dbReference type="Proteomes" id="UP000274731"/>
    </source>
</evidence>
<accession>A0A3G1L3A6</accession>
<gene>
    <name evidence="1" type="ORF">SCBWM1_gp1</name>
</gene>
<keyword evidence="2" id="KW-1185">Reference proteome</keyword>
<dbReference type="Proteomes" id="UP000274731">
    <property type="component" value="Segment"/>
</dbReference>
<organism evidence="1 2">
    <name type="scientific">Synechococcus phage S-CBWM1</name>
    <dbReference type="NCBI Taxonomy" id="2053653"/>
    <lineage>
        <taxon>Viruses</taxon>
        <taxon>Duplodnaviria</taxon>
        <taxon>Heunggongvirae</taxon>
        <taxon>Uroviricota</taxon>
        <taxon>Caudoviricetes</taxon>
        <taxon>Aokuangvirus</taxon>
        <taxon>Aokuangvirus SCBWM1</taxon>
    </lineage>
</organism>
<protein>
    <submittedName>
        <fullName evidence="1">Uncharacterized protein</fullName>
    </submittedName>
</protein>
<sequence length="394" mass="45161">MNQEIQTKRLIPRRSTLSKAYLEANNLLPGETEWREGGRPIYERLPSASESYRKDFFEDGSQGYVFIGQRVGSTGPGSLNVIVSEDRREILVHGGISLWKYGRVEHPPTLINLESVGMQSTKYLIAHQMSYDSNPREIFRSVEAAEISGIDLIVSSSTDETIGWRNPASNAFSYGEDLVWKNYDSFFQTQPDSCFLSWEHQRGFTIQSAKVVCPPGFQPNQGTLADLYVDGEFLSTAEAEFGATGAFYEFFLDNGVTGKEWKVIWNNLQMEVQNVLMTGEFPTTYRPKTTSMRTNLVAYPAYEYPEENFAYCRLAYLDVGADYRVIGEPQDIRHTVYRDYQPVAEWLTRPWDEMLERAYIEHKEYVNRRMSPTSTMRKEYENLEELGLFPPAAG</sequence>
<dbReference type="EMBL" id="MG450654">
    <property type="protein sequence ID" value="ATW62685.1"/>
    <property type="molecule type" value="Genomic_DNA"/>
</dbReference>